<evidence type="ECO:0008006" key="8">
    <source>
        <dbReference type="Google" id="ProtNLM"/>
    </source>
</evidence>
<evidence type="ECO:0000256" key="5">
    <source>
        <dbReference type="ARBA" id="ARBA00023136"/>
    </source>
</evidence>
<feature type="transmembrane region" description="Helical" evidence="6">
    <location>
        <begin position="57"/>
        <end position="75"/>
    </location>
</feature>
<dbReference type="GO" id="GO:0016811">
    <property type="term" value="F:hydrolase activity, acting on carbon-nitrogen (but not peptide) bonds, in linear amides"/>
    <property type="evidence" value="ECO:0007669"/>
    <property type="project" value="InterPro"/>
</dbReference>
<dbReference type="EMBL" id="UOEI01000219">
    <property type="protein sequence ID" value="VAV97830.1"/>
    <property type="molecule type" value="Genomic_DNA"/>
</dbReference>
<protein>
    <recommendedName>
        <fullName evidence="8">Ceramidase</fullName>
    </recommendedName>
</protein>
<comment type="subcellular location">
    <subcellularLocation>
        <location evidence="1">Membrane</location>
        <topology evidence="1">Multi-pass membrane protein</topology>
    </subcellularLocation>
</comment>
<feature type="transmembrane region" description="Helical" evidence="6">
    <location>
        <begin position="32"/>
        <end position="50"/>
    </location>
</feature>
<evidence type="ECO:0000256" key="2">
    <source>
        <dbReference type="ARBA" id="ARBA00022692"/>
    </source>
</evidence>
<dbReference type="AlphaFoldDB" id="A0A3B0RWF1"/>
<dbReference type="GO" id="GO:0016020">
    <property type="term" value="C:membrane"/>
    <property type="evidence" value="ECO:0007669"/>
    <property type="project" value="UniProtKB-SubCell"/>
</dbReference>
<evidence type="ECO:0000256" key="1">
    <source>
        <dbReference type="ARBA" id="ARBA00004141"/>
    </source>
</evidence>
<dbReference type="GO" id="GO:0006672">
    <property type="term" value="P:ceramide metabolic process"/>
    <property type="evidence" value="ECO:0007669"/>
    <property type="project" value="InterPro"/>
</dbReference>
<feature type="transmembrane region" description="Helical" evidence="6">
    <location>
        <begin position="159"/>
        <end position="179"/>
    </location>
</feature>
<feature type="transmembrane region" description="Helical" evidence="6">
    <location>
        <begin position="199"/>
        <end position="219"/>
    </location>
</feature>
<evidence type="ECO:0000256" key="4">
    <source>
        <dbReference type="ARBA" id="ARBA00022989"/>
    </source>
</evidence>
<evidence type="ECO:0000256" key="6">
    <source>
        <dbReference type="SAM" id="Phobius"/>
    </source>
</evidence>
<name>A0A3B0RWF1_9ZZZZ</name>
<evidence type="ECO:0000313" key="7">
    <source>
        <dbReference type="EMBL" id="VAV97830.1"/>
    </source>
</evidence>
<organism evidence="7">
    <name type="scientific">hydrothermal vent metagenome</name>
    <dbReference type="NCBI Taxonomy" id="652676"/>
    <lineage>
        <taxon>unclassified sequences</taxon>
        <taxon>metagenomes</taxon>
        <taxon>ecological metagenomes</taxon>
    </lineage>
</organism>
<proteinExistence type="predicted"/>
<keyword evidence="4 6" id="KW-1133">Transmembrane helix</keyword>
<dbReference type="Pfam" id="PF05875">
    <property type="entry name" value="Ceramidase"/>
    <property type="match status" value="1"/>
</dbReference>
<accession>A0A3B0RWF1</accession>
<gene>
    <name evidence="7" type="ORF">MNBD_ACTINO01-2592</name>
</gene>
<dbReference type="InterPro" id="IPR008901">
    <property type="entry name" value="ACER"/>
</dbReference>
<keyword evidence="5 6" id="KW-0472">Membrane</keyword>
<sequence length="225" mass="23902">MVGVISAQMGGSDCESIGTGVLAQPINTVSSLAYTIIGVFVLGWAFAVSGRERTYRLVFGVLMAFTGIGSVLFHGPQSQGSQFTHDVTFLITLWFLGVGNLADRFAWSSGRRWTATALGSGVIAATLVLSPAITNMVMVVGVIILVVSDVLLRRRGRALSRWFVASFITITLAVAMFLLGRTGSPFCDPGSLFQGHAVWHLLGAAALGSYFVGTSLARLQPTQKE</sequence>
<evidence type="ECO:0000256" key="3">
    <source>
        <dbReference type="ARBA" id="ARBA00022801"/>
    </source>
</evidence>
<keyword evidence="2 6" id="KW-0812">Transmembrane</keyword>
<keyword evidence="3" id="KW-0378">Hydrolase</keyword>
<reference evidence="7" key="1">
    <citation type="submission" date="2018-06" db="EMBL/GenBank/DDBJ databases">
        <authorList>
            <person name="Zhirakovskaya E."/>
        </authorList>
    </citation>
    <scope>NUCLEOTIDE SEQUENCE</scope>
</reference>